<keyword evidence="4" id="KW-1185">Reference proteome</keyword>
<protein>
    <submittedName>
        <fullName evidence="3">Uncharacterized protein</fullName>
    </submittedName>
</protein>
<name>A0AAV2SSS9_MEGNR</name>
<evidence type="ECO:0000313" key="3">
    <source>
        <dbReference type="EMBL" id="CAL4234510.1"/>
    </source>
</evidence>
<proteinExistence type="inferred from homology"/>
<reference evidence="3 4" key="1">
    <citation type="submission" date="2024-05" db="EMBL/GenBank/DDBJ databases">
        <authorList>
            <person name="Wallberg A."/>
        </authorList>
    </citation>
    <scope>NUCLEOTIDE SEQUENCE [LARGE SCALE GENOMIC DNA]</scope>
</reference>
<organism evidence="3 4">
    <name type="scientific">Meganyctiphanes norvegica</name>
    <name type="common">Northern krill</name>
    <name type="synonym">Thysanopoda norvegica</name>
    <dbReference type="NCBI Taxonomy" id="48144"/>
    <lineage>
        <taxon>Eukaryota</taxon>
        <taxon>Metazoa</taxon>
        <taxon>Ecdysozoa</taxon>
        <taxon>Arthropoda</taxon>
        <taxon>Crustacea</taxon>
        <taxon>Multicrustacea</taxon>
        <taxon>Malacostraca</taxon>
        <taxon>Eumalacostraca</taxon>
        <taxon>Eucarida</taxon>
        <taxon>Euphausiacea</taxon>
        <taxon>Euphausiidae</taxon>
        <taxon>Meganyctiphanes</taxon>
    </lineage>
</organism>
<feature type="signal peptide" evidence="2">
    <location>
        <begin position="1"/>
        <end position="18"/>
    </location>
</feature>
<dbReference type="SUPFAM" id="SSF81778">
    <property type="entry name" value="Crustacean CHH/MIH/GIH neurohormone"/>
    <property type="match status" value="1"/>
</dbReference>
<comment type="similarity">
    <text evidence="1">Belongs to the arthropod CHH/MIH/GIH/VIH hormone family.</text>
</comment>
<evidence type="ECO:0000256" key="1">
    <source>
        <dbReference type="ARBA" id="ARBA00005447"/>
    </source>
</evidence>
<evidence type="ECO:0000313" key="4">
    <source>
        <dbReference type="Proteomes" id="UP001497623"/>
    </source>
</evidence>
<dbReference type="EMBL" id="CAXKWB010113032">
    <property type="protein sequence ID" value="CAL4234510.1"/>
    <property type="molecule type" value="Genomic_DNA"/>
</dbReference>
<gene>
    <name evidence="3" type="ORF">MNOR_LOCUS39988</name>
</gene>
<comment type="caution">
    <text evidence="3">The sequence shown here is derived from an EMBL/GenBank/DDBJ whole genome shotgun (WGS) entry which is preliminary data.</text>
</comment>
<feature type="chain" id="PRO_5043763574" evidence="2">
    <location>
        <begin position="19"/>
        <end position="170"/>
    </location>
</feature>
<sequence>MMKFGLIMILLALEICKGAETSEWGIQKYQDLMRDLQPLGAPSARQDITFGLGYRCLLDGTGERPAFFEVDQNCVDCRNLASRENNLDVELQVKCRGDCFTWEETYWYFLCMVFVRSRKLTQSEVNHWQEKIALLQPTGGITPTIPVTQARQNEIRELYEEHILCDGTRC</sequence>
<dbReference type="InterPro" id="IPR035957">
    <property type="entry name" value="Crust_neurohorm_sf"/>
</dbReference>
<accession>A0AAV2SSS9</accession>
<dbReference type="AlphaFoldDB" id="A0AAV2SSS9"/>
<dbReference type="Proteomes" id="UP001497623">
    <property type="component" value="Unassembled WGS sequence"/>
</dbReference>
<evidence type="ECO:0000256" key="2">
    <source>
        <dbReference type="SAM" id="SignalP"/>
    </source>
</evidence>
<keyword evidence="2" id="KW-0732">Signal</keyword>